<feature type="compositionally biased region" description="Basic and acidic residues" evidence="1">
    <location>
        <begin position="55"/>
        <end position="73"/>
    </location>
</feature>
<evidence type="ECO:0000256" key="1">
    <source>
        <dbReference type="SAM" id="MobiDB-lite"/>
    </source>
</evidence>
<proteinExistence type="predicted"/>
<organism evidence="3 4">
    <name type="scientific">Agrobacterium tumefaciens</name>
    <dbReference type="NCBI Taxonomy" id="358"/>
    <lineage>
        <taxon>Bacteria</taxon>
        <taxon>Pseudomonadati</taxon>
        <taxon>Pseudomonadota</taxon>
        <taxon>Alphaproteobacteria</taxon>
        <taxon>Hyphomicrobiales</taxon>
        <taxon>Rhizobiaceae</taxon>
        <taxon>Rhizobium/Agrobacterium group</taxon>
        <taxon>Agrobacterium</taxon>
        <taxon>Agrobacterium tumefaciens complex</taxon>
    </lineage>
</organism>
<dbReference type="Proteomes" id="UP000035017">
    <property type="component" value="Unassembled WGS sequence"/>
</dbReference>
<feature type="compositionally biased region" description="Pro residues" evidence="1">
    <location>
        <begin position="23"/>
        <end position="32"/>
    </location>
</feature>
<dbReference type="OrthoDB" id="8005858at2"/>
<protein>
    <submittedName>
        <fullName evidence="3">Uncharacterized protein</fullName>
    </submittedName>
</protein>
<name>A0A0D0K3E7_AGRTU</name>
<dbReference type="AlphaFoldDB" id="A0A0D0K3E7"/>
<feature type="signal peptide" evidence="2">
    <location>
        <begin position="1"/>
        <end position="20"/>
    </location>
</feature>
<evidence type="ECO:0000313" key="3">
    <source>
        <dbReference type="EMBL" id="KIQ02933.1"/>
    </source>
</evidence>
<feature type="chain" id="PRO_5002231533" evidence="2">
    <location>
        <begin position="21"/>
        <end position="122"/>
    </location>
</feature>
<accession>A0A0D0K3E7</accession>
<feature type="compositionally biased region" description="Pro residues" evidence="1">
    <location>
        <begin position="40"/>
        <end position="53"/>
    </location>
</feature>
<feature type="region of interest" description="Disordered" evidence="1">
    <location>
        <begin position="18"/>
        <end position="86"/>
    </location>
</feature>
<comment type="caution">
    <text evidence="3">The sequence shown here is derived from an EMBL/GenBank/DDBJ whole genome shotgun (WGS) entry which is preliminary data.</text>
</comment>
<gene>
    <name evidence="3" type="ORF">RU07_10130</name>
</gene>
<keyword evidence="2" id="KW-0732">Signal</keyword>
<sequence>MKKLIIAGTAFLLAAGSTLAQQPAPPPPPPAPAQTEPMADAPPPPPPPKPMPGGPRDEGPRHGGPRDGMRDRMMMPPPPPPSKGAHFRIEQGETKIDIKCADDEPMKACGDLLMQLIDKIND</sequence>
<dbReference type="EMBL" id="JXQV01000009">
    <property type="protein sequence ID" value="KIQ02933.1"/>
    <property type="molecule type" value="Genomic_DNA"/>
</dbReference>
<evidence type="ECO:0000313" key="4">
    <source>
        <dbReference type="Proteomes" id="UP000035017"/>
    </source>
</evidence>
<evidence type="ECO:0000256" key="2">
    <source>
        <dbReference type="SAM" id="SignalP"/>
    </source>
</evidence>
<reference evidence="3 4" key="1">
    <citation type="submission" date="2014-12" db="EMBL/GenBank/DDBJ databases">
        <title>16Stimator: statistical estimation of ribosomal gene copy numbers from draft genome assemblies.</title>
        <authorList>
            <person name="Perisin M.A."/>
            <person name="Vetter M."/>
            <person name="Gilbert J.A."/>
            <person name="Bergelson J."/>
        </authorList>
    </citation>
    <scope>NUCLEOTIDE SEQUENCE [LARGE SCALE GENOMIC DNA]</scope>
    <source>
        <strain evidence="3 4">MEJ076</strain>
    </source>
</reference>